<dbReference type="Proteomes" id="UP000012073">
    <property type="component" value="Unassembled WGS sequence"/>
</dbReference>
<dbReference type="PANTHER" id="PTHR10476">
    <property type="entry name" value="CHARGED MULTIVESICULAR BODY PROTEIN"/>
    <property type="match status" value="1"/>
</dbReference>
<feature type="region of interest" description="Disordered" evidence="1">
    <location>
        <begin position="1"/>
        <end position="27"/>
    </location>
</feature>
<organism evidence="2 3">
    <name type="scientific">Chondrus crispus</name>
    <name type="common">Carrageen Irish moss</name>
    <name type="synonym">Polymorpha crispa</name>
    <dbReference type="NCBI Taxonomy" id="2769"/>
    <lineage>
        <taxon>Eukaryota</taxon>
        <taxon>Rhodophyta</taxon>
        <taxon>Florideophyceae</taxon>
        <taxon>Rhodymeniophycidae</taxon>
        <taxon>Gigartinales</taxon>
        <taxon>Gigartinaceae</taxon>
        <taxon>Chondrus</taxon>
    </lineage>
</organism>
<feature type="compositionally biased region" description="Basic and acidic residues" evidence="1">
    <location>
        <begin position="215"/>
        <end position="224"/>
    </location>
</feature>
<dbReference type="GO" id="GO:0007034">
    <property type="term" value="P:vacuolar transport"/>
    <property type="evidence" value="ECO:0007669"/>
    <property type="project" value="InterPro"/>
</dbReference>
<evidence type="ECO:0000313" key="2">
    <source>
        <dbReference type="EMBL" id="CDF32118.1"/>
    </source>
</evidence>
<evidence type="ECO:0000256" key="1">
    <source>
        <dbReference type="SAM" id="MobiDB-lite"/>
    </source>
</evidence>
<dbReference type="OMA" id="KMAKMNQ"/>
<dbReference type="PhylomeDB" id="R7Q2K9"/>
<dbReference type="EMBL" id="HG001459">
    <property type="protein sequence ID" value="CDF32118.1"/>
    <property type="molecule type" value="Genomic_DNA"/>
</dbReference>
<dbReference type="InterPro" id="IPR005024">
    <property type="entry name" value="Snf7_fam"/>
</dbReference>
<dbReference type="AlphaFoldDB" id="R7Q2K9"/>
<dbReference type="Gramene" id="CDF32118">
    <property type="protein sequence ID" value="CDF32118"/>
    <property type="gene ID" value="CHC_T00001358001"/>
</dbReference>
<accession>R7Q2K9</accession>
<gene>
    <name evidence="2" type="ORF">CHC_T00001358001</name>
</gene>
<proteinExistence type="predicted"/>
<dbReference type="Pfam" id="PF03357">
    <property type="entry name" value="Snf7"/>
    <property type="match status" value="1"/>
</dbReference>
<dbReference type="RefSeq" id="XP_005711783.1">
    <property type="nucleotide sequence ID" value="XM_005711726.1"/>
</dbReference>
<name>R7Q2K9_CHOCR</name>
<dbReference type="OrthoDB" id="10252926at2759"/>
<feature type="compositionally biased region" description="Basic and acidic residues" evidence="1">
    <location>
        <begin position="1"/>
        <end position="10"/>
    </location>
</feature>
<sequence length="224" mass="25217">MNWLFGKKDQPIGPPPPPVPPSETLAQQVKRNQRSIDKACRELERERLKMEAQENKLKGQIKKTAKEGQLEAARMLAKDLVRTRANITRMYQMRTQMQSVSMQLTAMRTNEAMASAMGNVVKIMGRINQTMNLPAMQNVMMQFEMEHGKMEMTQEMMDDAMGDMLGGADEEAQTDDVINQVMDELGLEQGSKLGAISNATGRPDQVANEQADSALEARMEQLRR</sequence>
<dbReference type="STRING" id="2769.R7Q2K9"/>
<protein>
    <submittedName>
        <fullName evidence="2">Uncharacterized protein</fullName>
    </submittedName>
</protein>
<dbReference type="Gene3D" id="6.10.140.1230">
    <property type="match status" value="1"/>
</dbReference>
<feature type="region of interest" description="Disordered" evidence="1">
    <location>
        <begin position="194"/>
        <end position="224"/>
    </location>
</feature>
<feature type="compositionally biased region" description="Pro residues" evidence="1">
    <location>
        <begin position="12"/>
        <end position="21"/>
    </location>
</feature>
<reference evidence="3" key="1">
    <citation type="journal article" date="2013" name="Proc. Natl. Acad. Sci. U.S.A.">
        <title>Genome structure and metabolic features in the red seaweed Chondrus crispus shed light on evolution of the Archaeplastida.</title>
        <authorList>
            <person name="Collen J."/>
            <person name="Porcel B."/>
            <person name="Carre W."/>
            <person name="Ball S.G."/>
            <person name="Chaparro C."/>
            <person name="Tonon T."/>
            <person name="Barbeyron T."/>
            <person name="Michel G."/>
            <person name="Noel B."/>
            <person name="Valentin K."/>
            <person name="Elias M."/>
            <person name="Artiguenave F."/>
            <person name="Arun A."/>
            <person name="Aury J.M."/>
            <person name="Barbosa-Neto J.F."/>
            <person name="Bothwell J.H."/>
            <person name="Bouget F.Y."/>
            <person name="Brillet L."/>
            <person name="Cabello-Hurtado F."/>
            <person name="Capella-Gutierrez S."/>
            <person name="Charrier B."/>
            <person name="Cladiere L."/>
            <person name="Cock J.M."/>
            <person name="Coelho S.M."/>
            <person name="Colleoni C."/>
            <person name="Czjzek M."/>
            <person name="Da Silva C."/>
            <person name="Delage L."/>
            <person name="Denoeud F."/>
            <person name="Deschamps P."/>
            <person name="Dittami S.M."/>
            <person name="Gabaldon T."/>
            <person name="Gachon C.M."/>
            <person name="Groisillier A."/>
            <person name="Herve C."/>
            <person name="Jabbari K."/>
            <person name="Katinka M."/>
            <person name="Kloareg B."/>
            <person name="Kowalczyk N."/>
            <person name="Labadie K."/>
            <person name="Leblanc C."/>
            <person name="Lopez P.J."/>
            <person name="McLachlan D.H."/>
            <person name="Meslet-Cladiere L."/>
            <person name="Moustafa A."/>
            <person name="Nehr Z."/>
            <person name="Nyvall Collen P."/>
            <person name="Panaud O."/>
            <person name="Partensky F."/>
            <person name="Poulain J."/>
            <person name="Rensing S.A."/>
            <person name="Rousvoal S."/>
            <person name="Samson G."/>
            <person name="Symeonidi A."/>
            <person name="Weissenbach J."/>
            <person name="Zambounis A."/>
            <person name="Wincker P."/>
            <person name="Boyen C."/>
        </authorList>
    </citation>
    <scope>NUCLEOTIDE SEQUENCE [LARGE SCALE GENOMIC DNA]</scope>
    <source>
        <strain evidence="3">cv. Stackhouse</strain>
    </source>
</reference>
<dbReference type="GeneID" id="17319491"/>
<dbReference type="KEGG" id="ccp:CHC_T00001358001"/>
<evidence type="ECO:0000313" key="3">
    <source>
        <dbReference type="Proteomes" id="UP000012073"/>
    </source>
</evidence>
<keyword evidence="3" id="KW-1185">Reference proteome</keyword>